<dbReference type="SUPFAM" id="SSF46785">
    <property type="entry name" value="Winged helix' DNA-binding domain"/>
    <property type="match status" value="1"/>
</dbReference>
<feature type="region of interest" description="Disordered" evidence="1">
    <location>
        <begin position="57"/>
        <end position="78"/>
    </location>
</feature>
<accession>A0ABD6BV86</accession>
<evidence type="ECO:0000256" key="1">
    <source>
        <dbReference type="SAM" id="MobiDB-lite"/>
    </source>
</evidence>
<dbReference type="AlphaFoldDB" id="A0ABD6BV86"/>
<dbReference type="Gene3D" id="1.10.10.10">
    <property type="entry name" value="Winged helix-like DNA-binding domain superfamily/Winged helix DNA-binding domain"/>
    <property type="match status" value="1"/>
</dbReference>
<comment type="caution">
    <text evidence="2">The sequence shown here is derived from an EMBL/GenBank/DDBJ whole genome shotgun (WGS) entry which is preliminary data.</text>
</comment>
<reference evidence="2 3" key="1">
    <citation type="journal article" date="2019" name="Int. J. Syst. Evol. Microbiol.">
        <title>The Global Catalogue of Microorganisms (GCM) 10K type strain sequencing project: providing services to taxonomists for standard genome sequencing and annotation.</title>
        <authorList>
            <consortium name="The Broad Institute Genomics Platform"/>
            <consortium name="The Broad Institute Genome Sequencing Center for Infectious Disease"/>
            <person name="Wu L."/>
            <person name="Ma J."/>
        </authorList>
    </citation>
    <scope>NUCLEOTIDE SEQUENCE [LARGE SCALE GENOMIC DNA]</scope>
    <source>
        <strain evidence="2 3">CGMCC 1.12859</strain>
    </source>
</reference>
<evidence type="ECO:0008006" key="4">
    <source>
        <dbReference type="Google" id="ProtNLM"/>
    </source>
</evidence>
<name>A0ABD6BV86_9EURY</name>
<sequence>MSTATDREDDGLELAVLGAIDARPPVHMIDLADAVGEHPVAVERVCSRLHEDGYIRPDTHGLYTPTEAGRQRLTDRTR</sequence>
<feature type="compositionally biased region" description="Basic and acidic residues" evidence="1">
    <location>
        <begin position="69"/>
        <end position="78"/>
    </location>
</feature>
<keyword evidence="3" id="KW-1185">Reference proteome</keyword>
<evidence type="ECO:0000313" key="2">
    <source>
        <dbReference type="EMBL" id="MFD1568532.1"/>
    </source>
</evidence>
<gene>
    <name evidence="2" type="ORF">ACFSAU_13635</name>
</gene>
<proteinExistence type="predicted"/>
<dbReference type="EMBL" id="JBHUCZ010000012">
    <property type="protein sequence ID" value="MFD1568532.1"/>
    <property type="molecule type" value="Genomic_DNA"/>
</dbReference>
<organism evidence="2 3">
    <name type="scientific">Halolamina litorea</name>
    <dbReference type="NCBI Taxonomy" id="1515593"/>
    <lineage>
        <taxon>Archaea</taxon>
        <taxon>Methanobacteriati</taxon>
        <taxon>Methanobacteriota</taxon>
        <taxon>Stenosarchaea group</taxon>
        <taxon>Halobacteria</taxon>
        <taxon>Halobacteriales</taxon>
        <taxon>Haloferacaceae</taxon>
    </lineage>
</organism>
<dbReference type="InterPro" id="IPR036390">
    <property type="entry name" value="WH_DNA-bd_sf"/>
</dbReference>
<protein>
    <recommendedName>
        <fullName evidence="4">MarR family protein</fullName>
    </recommendedName>
</protein>
<dbReference type="RefSeq" id="WP_267648030.1">
    <property type="nucleotide sequence ID" value="NZ_JANHGR010000003.1"/>
</dbReference>
<dbReference type="Proteomes" id="UP001597139">
    <property type="component" value="Unassembled WGS sequence"/>
</dbReference>
<evidence type="ECO:0000313" key="3">
    <source>
        <dbReference type="Proteomes" id="UP001597139"/>
    </source>
</evidence>
<dbReference type="InterPro" id="IPR036388">
    <property type="entry name" value="WH-like_DNA-bd_sf"/>
</dbReference>